<dbReference type="Proteomes" id="UP001331561">
    <property type="component" value="Unassembled WGS sequence"/>
</dbReference>
<comment type="caution">
    <text evidence="1">The sequence shown here is derived from an EMBL/GenBank/DDBJ whole genome shotgun (WGS) entry which is preliminary data.</text>
</comment>
<evidence type="ECO:0000313" key="1">
    <source>
        <dbReference type="EMBL" id="MEC5385964.1"/>
    </source>
</evidence>
<proteinExistence type="predicted"/>
<organism evidence="1 2">
    <name type="scientific">Uliginosibacterium silvisoli</name>
    <dbReference type="NCBI Taxonomy" id="3114758"/>
    <lineage>
        <taxon>Bacteria</taxon>
        <taxon>Pseudomonadati</taxon>
        <taxon>Pseudomonadota</taxon>
        <taxon>Betaproteobacteria</taxon>
        <taxon>Rhodocyclales</taxon>
        <taxon>Zoogloeaceae</taxon>
        <taxon>Uliginosibacterium</taxon>
    </lineage>
</organism>
<name>A0ABU6K301_9RHOO</name>
<dbReference type="Pfam" id="PF12279">
    <property type="entry name" value="DUF3619"/>
    <property type="match status" value="1"/>
</dbReference>
<accession>A0ABU6K301</accession>
<protein>
    <submittedName>
        <fullName evidence="1">DUF3619 family protein</fullName>
    </submittedName>
</protein>
<gene>
    <name evidence="1" type="ORF">VVD49_09525</name>
</gene>
<dbReference type="InterPro" id="IPR022064">
    <property type="entry name" value="DUF3619"/>
</dbReference>
<dbReference type="RefSeq" id="WP_327598907.1">
    <property type="nucleotide sequence ID" value="NZ_JAYXHS010000001.1"/>
</dbReference>
<reference evidence="1 2" key="1">
    <citation type="submission" date="2024-01" db="EMBL/GenBank/DDBJ databases">
        <title>Uliginosibacterium soil sp. nov.</title>
        <authorList>
            <person name="Lv Y."/>
        </authorList>
    </citation>
    <scope>NUCLEOTIDE SEQUENCE [LARGE SCALE GENOMIC DNA]</scope>
    <source>
        <strain evidence="1 2">H3</strain>
    </source>
</reference>
<dbReference type="EMBL" id="JAYXHS010000001">
    <property type="protein sequence ID" value="MEC5385964.1"/>
    <property type="molecule type" value="Genomic_DNA"/>
</dbReference>
<sequence length="133" mass="14603">MNQPTMDQQAFEQQFGLKIRHKLNLASTALEPAATDRLFEARQRALAHHVDSVGELSLAGMGRHLFGMGEDYWRPLAAAAALAAFLVCGDYVTSIQRAAELEEVDSALLADDLPINAYLDRGFDTWLNSSAQP</sequence>
<keyword evidence="2" id="KW-1185">Reference proteome</keyword>
<evidence type="ECO:0000313" key="2">
    <source>
        <dbReference type="Proteomes" id="UP001331561"/>
    </source>
</evidence>